<keyword evidence="1" id="KW-0472">Membrane</keyword>
<dbReference type="STRING" id="28125.HMPREF3202_02126"/>
<dbReference type="Proteomes" id="UP000070093">
    <property type="component" value="Unassembled WGS sequence"/>
</dbReference>
<keyword evidence="1" id="KW-0812">Transmembrane</keyword>
<dbReference type="EMBL" id="LTAG01000119">
    <property type="protein sequence ID" value="KXO15031.1"/>
    <property type="molecule type" value="Genomic_DNA"/>
</dbReference>
<protein>
    <submittedName>
        <fullName evidence="2">Uncharacterized protein</fullName>
    </submittedName>
</protein>
<gene>
    <name evidence="2" type="ORF">HMPREF3202_02126</name>
</gene>
<reference evidence="2 3" key="1">
    <citation type="submission" date="2016-02" db="EMBL/GenBank/DDBJ databases">
        <authorList>
            <person name="Wen L."/>
            <person name="He K."/>
            <person name="Yang H."/>
        </authorList>
    </citation>
    <scope>NUCLEOTIDE SEQUENCE [LARGE SCALE GENOMIC DNA]</scope>
    <source>
        <strain evidence="2 3">GED7880</strain>
    </source>
</reference>
<name>A0A137SRN4_9BACT</name>
<dbReference type="PATRIC" id="fig|28125.4.peg.2123"/>
<keyword evidence="1" id="KW-1133">Transmembrane helix</keyword>
<comment type="caution">
    <text evidence="2">The sequence shown here is derived from an EMBL/GenBank/DDBJ whole genome shotgun (WGS) entry which is preliminary data.</text>
</comment>
<dbReference type="AlphaFoldDB" id="A0A137SRN4"/>
<proteinExistence type="predicted"/>
<feature type="transmembrane region" description="Helical" evidence="1">
    <location>
        <begin position="12"/>
        <end position="27"/>
    </location>
</feature>
<evidence type="ECO:0000313" key="3">
    <source>
        <dbReference type="Proteomes" id="UP000070093"/>
    </source>
</evidence>
<evidence type="ECO:0000256" key="1">
    <source>
        <dbReference type="SAM" id="Phobius"/>
    </source>
</evidence>
<organism evidence="2 3">
    <name type="scientific">Prevotella bivia</name>
    <dbReference type="NCBI Taxonomy" id="28125"/>
    <lineage>
        <taxon>Bacteria</taxon>
        <taxon>Pseudomonadati</taxon>
        <taxon>Bacteroidota</taxon>
        <taxon>Bacteroidia</taxon>
        <taxon>Bacteroidales</taxon>
        <taxon>Prevotellaceae</taxon>
        <taxon>Prevotella</taxon>
    </lineage>
</organism>
<evidence type="ECO:0000313" key="2">
    <source>
        <dbReference type="EMBL" id="KXO15031.1"/>
    </source>
</evidence>
<sequence>MSGLKRKKRYSIFYAWILLLVFMLAHICKDLDLHLSLQHVPHLKTIKSDVKAQVKAYCPTCNFTWQKSESAKSVTFIPILIGILISHYEIKELTVWRPIYSVNANSPPSFLLV</sequence>
<accession>A0A137SRN4</accession>